<feature type="compositionally biased region" description="Low complexity" evidence="1">
    <location>
        <begin position="37"/>
        <end position="59"/>
    </location>
</feature>
<organism evidence="2 3">
    <name type="scientific">Actinoplanes sichuanensis</name>
    <dbReference type="NCBI Taxonomy" id="512349"/>
    <lineage>
        <taxon>Bacteria</taxon>
        <taxon>Bacillati</taxon>
        <taxon>Actinomycetota</taxon>
        <taxon>Actinomycetes</taxon>
        <taxon>Micromonosporales</taxon>
        <taxon>Micromonosporaceae</taxon>
        <taxon>Actinoplanes</taxon>
    </lineage>
</organism>
<accession>A0ABW3ZZG6</accession>
<evidence type="ECO:0000313" key="3">
    <source>
        <dbReference type="Proteomes" id="UP001597183"/>
    </source>
</evidence>
<evidence type="ECO:0000313" key="2">
    <source>
        <dbReference type="EMBL" id="MFD1363805.1"/>
    </source>
</evidence>
<evidence type="ECO:0000256" key="1">
    <source>
        <dbReference type="SAM" id="MobiDB-lite"/>
    </source>
</evidence>
<sequence>MTGEDMTIVPTRTGAALAVSALLLAGCEAAEQPRPAPSTAPSTAAGSTPSTAAAPAVSEEQQALAAARTALQEARSYVFHGSRRMGAIKVTADFRMVGGNTTGTLQMQGRTTKFRTIGKALYLRPSKDFWPVMIGFERAAAAEREAAGRWVRMSDYDSTVSRGFGVPVLLADLRPAGPLVRGRISGTGDDSWVNLTSGTDRKWRVGILTTGKRYPRFWATANSNATITEFDTAFPAIKPPAKADVVTFDELSS</sequence>
<dbReference type="EMBL" id="JBHTMK010000002">
    <property type="protein sequence ID" value="MFD1363805.1"/>
    <property type="molecule type" value="Genomic_DNA"/>
</dbReference>
<feature type="region of interest" description="Disordered" evidence="1">
    <location>
        <begin position="30"/>
        <end position="59"/>
    </location>
</feature>
<protein>
    <recommendedName>
        <fullName evidence="4">Lipoprotein</fullName>
    </recommendedName>
</protein>
<name>A0ABW3ZZG6_9ACTN</name>
<gene>
    <name evidence="2" type="ORF">ACFQ5G_00455</name>
</gene>
<dbReference type="Proteomes" id="UP001597183">
    <property type="component" value="Unassembled WGS sequence"/>
</dbReference>
<reference evidence="3" key="1">
    <citation type="journal article" date="2019" name="Int. J. Syst. Evol. Microbiol.">
        <title>The Global Catalogue of Microorganisms (GCM) 10K type strain sequencing project: providing services to taxonomists for standard genome sequencing and annotation.</title>
        <authorList>
            <consortium name="The Broad Institute Genomics Platform"/>
            <consortium name="The Broad Institute Genome Sequencing Center for Infectious Disease"/>
            <person name="Wu L."/>
            <person name="Ma J."/>
        </authorList>
    </citation>
    <scope>NUCLEOTIDE SEQUENCE [LARGE SCALE GENOMIC DNA]</scope>
    <source>
        <strain evidence="3">CCM 7526</strain>
    </source>
</reference>
<comment type="caution">
    <text evidence="2">The sequence shown here is derived from an EMBL/GenBank/DDBJ whole genome shotgun (WGS) entry which is preliminary data.</text>
</comment>
<keyword evidence="3" id="KW-1185">Reference proteome</keyword>
<proteinExistence type="predicted"/>
<dbReference type="RefSeq" id="WP_317786784.1">
    <property type="nucleotide sequence ID" value="NZ_AP028461.1"/>
</dbReference>
<evidence type="ECO:0008006" key="4">
    <source>
        <dbReference type="Google" id="ProtNLM"/>
    </source>
</evidence>